<dbReference type="PANTHER" id="PTHR33116:SF78">
    <property type="entry name" value="OS12G0587133 PROTEIN"/>
    <property type="match status" value="1"/>
</dbReference>
<reference evidence="3 4" key="1">
    <citation type="journal article" date="2018" name="Mol. Plant">
        <title>The genome of Artemisia annua provides insight into the evolution of Asteraceae family and artemisinin biosynthesis.</title>
        <authorList>
            <person name="Shen Q."/>
            <person name="Zhang L."/>
            <person name="Liao Z."/>
            <person name="Wang S."/>
            <person name="Yan T."/>
            <person name="Shi P."/>
            <person name="Liu M."/>
            <person name="Fu X."/>
            <person name="Pan Q."/>
            <person name="Wang Y."/>
            <person name="Lv Z."/>
            <person name="Lu X."/>
            <person name="Zhang F."/>
            <person name="Jiang W."/>
            <person name="Ma Y."/>
            <person name="Chen M."/>
            <person name="Hao X."/>
            <person name="Li L."/>
            <person name="Tang Y."/>
            <person name="Lv G."/>
            <person name="Zhou Y."/>
            <person name="Sun X."/>
            <person name="Brodelius P.E."/>
            <person name="Rose J.K.C."/>
            <person name="Tang K."/>
        </authorList>
    </citation>
    <scope>NUCLEOTIDE SEQUENCE [LARGE SCALE GENOMIC DNA]</scope>
    <source>
        <strain evidence="4">cv. Huhao1</strain>
        <tissue evidence="3">Leaf</tissue>
    </source>
</reference>
<comment type="caution">
    <text evidence="3">The sequence shown here is derived from an EMBL/GenBank/DDBJ whole genome shotgun (WGS) entry which is preliminary data.</text>
</comment>
<dbReference type="Gene3D" id="3.60.10.10">
    <property type="entry name" value="Endonuclease/exonuclease/phosphatase"/>
    <property type="match status" value="1"/>
</dbReference>
<dbReference type="OrthoDB" id="1750912at2759"/>
<dbReference type="InterPro" id="IPR036691">
    <property type="entry name" value="Endo/exonu/phosph_ase_sf"/>
</dbReference>
<feature type="coiled-coil region" evidence="1">
    <location>
        <begin position="252"/>
        <end position="281"/>
    </location>
</feature>
<evidence type="ECO:0000256" key="1">
    <source>
        <dbReference type="SAM" id="Coils"/>
    </source>
</evidence>
<name>A0A2U1LSJ8_ARTAN</name>
<organism evidence="3 4">
    <name type="scientific">Artemisia annua</name>
    <name type="common">Sweet wormwood</name>
    <dbReference type="NCBI Taxonomy" id="35608"/>
    <lineage>
        <taxon>Eukaryota</taxon>
        <taxon>Viridiplantae</taxon>
        <taxon>Streptophyta</taxon>
        <taxon>Embryophyta</taxon>
        <taxon>Tracheophyta</taxon>
        <taxon>Spermatophyta</taxon>
        <taxon>Magnoliopsida</taxon>
        <taxon>eudicotyledons</taxon>
        <taxon>Gunneridae</taxon>
        <taxon>Pentapetalae</taxon>
        <taxon>asterids</taxon>
        <taxon>campanulids</taxon>
        <taxon>Asterales</taxon>
        <taxon>Asteraceae</taxon>
        <taxon>Asteroideae</taxon>
        <taxon>Anthemideae</taxon>
        <taxon>Artemisiinae</taxon>
        <taxon>Artemisia</taxon>
    </lineage>
</organism>
<dbReference type="AlphaFoldDB" id="A0A2U1LSJ8"/>
<dbReference type="Proteomes" id="UP000245207">
    <property type="component" value="Unassembled WGS sequence"/>
</dbReference>
<dbReference type="EMBL" id="PKPP01007967">
    <property type="protein sequence ID" value="PWA51973.1"/>
    <property type="molecule type" value="Genomic_DNA"/>
</dbReference>
<sequence>MSNFNGKRIWGNNNFGMDFLGSVGQSGGLLCLWDKGAFSHSSTIKNRNFLLVSGMLKGLNEVINVLNVYAPQGVVAKRVLWEHIGALVASSSGMWVILGDFNAVRFPEDRLGSVFKNSCARNFNAFIHCSGLMEFSMKGRRFTCSRDNGKKLSKIDRFLVCSSFFNKWPEACLRALPSLHSDHCPLLLTTVSKNFGLRPFRIFNSWLSKLGFEEVVCEAASMVNSGDPPDVFLSKKFRRIRESIKKWNKEMLDKENVDEEAARVEIENLETEMEVRSLSEEEEWIYVESKKVLKESVINKQLDMKQRSRVRWALDGDENSSFFHGIVNCRKACNNIPGLMVQGSWVSKPSLVKKEVFSFFKNHFVEELCDRPILECWNIKRVSNIALLSKWGWRFKSEGDSLWCEVVKAFHITNRSWDFLPVRKALSGAWSNIVKTLSRTVIAGLPIRRFFRGNVGSGSDIAFWIDPWLLNVPLMTVCPRLFSLEMFRRCIVGDRLIKSDLGIVRNWNWKRPISAEEEMAECEVLSRLLDGFVMTDSKDKWKWVGASDGVFSVGAVRRLMSIDRDFSNIHVFDWCKWIPIKCNIFGWRAEMGKIPTALALRHRNIPIIDVSCPFCDDVEETVDHLFTGCLVANALWQHVASWCKVPNWFAFSFKDLMEIHEFVGLSGRAKVIFHGITLLGCWCIWRARNRIKFQKKKERVENIIGEVKVLGFLWAKNRAKMSSFSWNDWCNFVNM</sequence>
<dbReference type="SUPFAM" id="SSF56219">
    <property type="entry name" value="DNase I-like"/>
    <property type="match status" value="1"/>
</dbReference>
<keyword evidence="1" id="KW-0175">Coiled coil</keyword>
<dbReference type="GO" id="GO:0003964">
    <property type="term" value="F:RNA-directed DNA polymerase activity"/>
    <property type="evidence" value="ECO:0007669"/>
    <property type="project" value="UniProtKB-KW"/>
</dbReference>
<evidence type="ECO:0000313" key="3">
    <source>
        <dbReference type="EMBL" id="PWA51973.1"/>
    </source>
</evidence>
<evidence type="ECO:0000313" key="4">
    <source>
        <dbReference type="Proteomes" id="UP000245207"/>
    </source>
</evidence>
<keyword evidence="3" id="KW-0548">Nucleotidyltransferase</keyword>
<dbReference type="Pfam" id="PF13966">
    <property type="entry name" value="zf-RVT"/>
    <property type="match status" value="1"/>
</dbReference>
<feature type="domain" description="Reverse transcriptase zinc-binding" evidence="2">
    <location>
        <begin position="552"/>
        <end position="636"/>
    </location>
</feature>
<protein>
    <submittedName>
        <fullName evidence="3">RNA-directed DNA polymerase, eukaryota, Reverse transcriptase zinc-binding domain protein</fullName>
    </submittedName>
</protein>
<dbReference type="PANTHER" id="PTHR33116">
    <property type="entry name" value="REVERSE TRANSCRIPTASE ZINC-BINDING DOMAIN-CONTAINING PROTEIN-RELATED-RELATED"/>
    <property type="match status" value="1"/>
</dbReference>
<keyword evidence="3" id="KW-0695">RNA-directed DNA polymerase</keyword>
<proteinExistence type="predicted"/>
<evidence type="ECO:0000259" key="2">
    <source>
        <dbReference type="Pfam" id="PF13966"/>
    </source>
</evidence>
<keyword evidence="3" id="KW-0808">Transferase</keyword>
<keyword evidence="4" id="KW-1185">Reference proteome</keyword>
<dbReference type="InterPro" id="IPR026960">
    <property type="entry name" value="RVT-Znf"/>
</dbReference>
<gene>
    <name evidence="3" type="ORF">CTI12_AA458730</name>
</gene>
<accession>A0A2U1LSJ8</accession>